<dbReference type="GO" id="GO:0020037">
    <property type="term" value="F:heme binding"/>
    <property type="evidence" value="ECO:0007669"/>
    <property type="project" value="InterPro"/>
</dbReference>
<keyword evidence="9" id="KW-1185">Reference proteome</keyword>
<name>A0A2P5DA32_PARAD</name>
<evidence type="ECO:0000256" key="3">
    <source>
        <dbReference type="ARBA" id="ARBA00023002"/>
    </source>
</evidence>
<dbReference type="Pfam" id="PF00067">
    <property type="entry name" value="p450"/>
    <property type="match status" value="1"/>
</dbReference>
<evidence type="ECO:0000256" key="2">
    <source>
        <dbReference type="ARBA" id="ARBA00022723"/>
    </source>
</evidence>
<keyword evidence="3 7" id="KW-0560">Oxidoreductase</keyword>
<dbReference type="EMBL" id="JXTB01000052">
    <property type="protein sequence ID" value="PON70136.1"/>
    <property type="molecule type" value="Genomic_DNA"/>
</dbReference>
<organism evidence="8 9">
    <name type="scientific">Parasponia andersonii</name>
    <name type="common">Sponia andersonii</name>
    <dbReference type="NCBI Taxonomy" id="3476"/>
    <lineage>
        <taxon>Eukaryota</taxon>
        <taxon>Viridiplantae</taxon>
        <taxon>Streptophyta</taxon>
        <taxon>Embryophyta</taxon>
        <taxon>Tracheophyta</taxon>
        <taxon>Spermatophyta</taxon>
        <taxon>Magnoliopsida</taxon>
        <taxon>eudicotyledons</taxon>
        <taxon>Gunneridae</taxon>
        <taxon>Pentapetalae</taxon>
        <taxon>rosids</taxon>
        <taxon>fabids</taxon>
        <taxon>Rosales</taxon>
        <taxon>Cannabaceae</taxon>
        <taxon>Parasponia</taxon>
    </lineage>
</organism>
<dbReference type="GO" id="GO:0016705">
    <property type="term" value="F:oxidoreductase activity, acting on paired donors, with incorporation or reduction of molecular oxygen"/>
    <property type="evidence" value="ECO:0007669"/>
    <property type="project" value="InterPro"/>
</dbReference>
<protein>
    <submittedName>
        <fullName evidence="8">Cytochrome P450, E-class, group I</fullName>
    </submittedName>
</protein>
<evidence type="ECO:0000313" key="9">
    <source>
        <dbReference type="Proteomes" id="UP000237105"/>
    </source>
</evidence>
<dbReference type="Proteomes" id="UP000237105">
    <property type="component" value="Unassembled WGS sequence"/>
</dbReference>
<dbReference type="InterPro" id="IPR036396">
    <property type="entry name" value="Cyt_P450_sf"/>
</dbReference>
<dbReference type="InterPro" id="IPR002401">
    <property type="entry name" value="Cyt_P450_E_grp-I"/>
</dbReference>
<dbReference type="GO" id="GO:0005506">
    <property type="term" value="F:iron ion binding"/>
    <property type="evidence" value="ECO:0007669"/>
    <property type="project" value="InterPro"/>
</dbReference>
<gene>
    <name evidence="8" type="ORF">PanWU01x14_083110</name>
</gene>
<keyword evidence="2 6" id="KW-0479">Metal-binding</keyword>
<dbReference type="STRING" id="3476.A0A2P5DA32"/>
<evidence type="ECO:0000256" key="6">
    <source>
        <dbReference type="PIRSR" id="PIRSR602401-1"/>
    </source>
</evidence>
<dbReference type="InterPro" id="IPR050651">
    <property type="entry name" value="Plant_Cytochrome_P450_Monoox"/>
</dbReference>
<keyword evidence="1 6" id="KW-0349">Heme</keyword>
<dbReference type="PROSITE" id="PS00086">
    <property type="entry name" value="CYTOCHROME_P450"/>
    <property type="match status" value="1"/>
</dbReference>
<dbReference type="PRINTS" id="PR00463">
    <property type="entry name" value="EP450I"/>
</dbReference>
<dbReference type="InterPro" id="IPR017972">
    <property type="entry name" value="Cyt_P450_CS"/>
</dbReference>
<dbReference type="OrthoDB" id="507451at2759"/>
<evidence type="ECO:0000256" key="4">
    <source>
        <dbReference type="ARBA" id="ARBA00023004"/>
    </source>
</evidence>
<feature type="binding site" description="axial binding residue" evidence="6">
    <location>
        <position position="299"/>
    </location>
    <ligand>
        <name>heme</name>
        <dbReference type="ChEBI" id="CHEBI:30413"/>
    </ligand>
    <ligandPart>
        <name>Fe</name>
        <dbReference type="ChEBI" id="CHEBI:18248"/>
    </ligandPart>
</feature>
<dbReference type="Gene3D" id="1.10.630.10">
    <property type="entry name" value="Cytochrome P450"/>
    <property type="match status" value="1"/>
</dbReference>
<comment type="cofactor">
    <cofactor evidence="6">
        <name>heme</name>
        <dbReference type="ChEBI" id="CHEBI:30413"/>
    </cofactor>
</comment>
<dbReference type="GO" id="GO:0004497">
    <property type="term" value="F:monooxygenase activity"/>
    <property type="evidence" value="ECO:0007669"/>
    <property type="project" value="UniProtKB-KW"/>
</dbReference>
<evidence type="ECO:0000313" key="8">
    <source>
        <dbReference type="EMBL" id="PON70136.1"/>
    </source>
</evidence>
<comment type="caution">
    <text evidence="8">The sequence shown here is derived from an EMBL/GenBank/DDBJ whole genome shotgun (WGS) entry which is preliminary data.</text>
</comment>
<evidence type="ECO:0000256" key="5">
    <source>
        <dbReference type="ARBA" id="ARBA00023033"/>
    </source>
</evidence>
<dbReference type="PANTHER" id="PTHR47947">
    <property type="entry name" value="CYTOCHROME P450 82C3-RELATED"/>
    <property type="match status" value="1"/>
</dbReference>
<dbReference type="PRINTS" id="PR00385">
    <property type="entry name" value="P450"/>
</dbReference>
<keyword evidence="5 7" id="KW-0503">Monooxygenase</keyword>
<dbReference type="PANTHER" id="PTHR47947:SF49">
    <property type="entry name" value="CYTOCHROME P450 FAMILY PROTEIN"/>
    <property type="match status" value="1"/>
</dbReference>
<proteinExistence type="inferred from homology"/>
<dbReference type="SUPFAM" id="SSF48264">
    <property type="entry name" value="Cytochrome P450"/>
    <property type="match status" value="1"/>
</dbReference>
<dbReference type="AlphaFoldDB" id="A0A2P5DA32"/>
<accession>A0A2P5DA32</accession>
<reference evidence="9" key="1">
    <citation type="submission" date="2016-06" db="EMBL/GenBank/DDBJ databases">
        <title>Parallel loss of symbiosis genes in relatives of nitrogen-fixing non-legume Parasponia.</title>
        <authorList>
            <person name="Van Velzen R."/>
            <person name="Holmer R."/>
            <person name="Bu F."/>
            <person name="Rutten L."/>
            <person name="Van Zeijl A."/>
            <person name="Liu W."/>
            <person name="Santuari L."/>
            <person name="Cao Q."/>
            <person name="Sharma T."/>
            <person name="Shen D."/>
            <person name="Roswanjaya Y."/>
            <person name="Wardhani T."/>
            <person name="Kalhor M.S."/>
            <person name="Jansen J."/>
            <person name="Van den Hoogen J."/>
            <person name="Gungor B."/>
            <person name="Hartog M."/>
            <person name="Hontelez J."/>
            <person name="Verver J."/>
            <person name="Yang W.-C."/>
            <person name="Schijlen E."/>
            <person name="Repin R."/>
            <person name="Schilthuizen M."/>
            <person name="Schranz E."/>
            <person name="Heidstra R."/>
            <person name="Miyata K."/>
            <person name="Fedorova E."/>
            <person name="Kohlen W."/>
            <person name="Bisseling T."/>
            <person name="Smit S."/>
            <person name="Geurts R."/>
        </authorList>
    </citation>
    <scope>NUCLEOTIDE SEQUENCE [LARGE SCALE GENOMIC DNA]</scope>
    <source>
        <strain evidence="9">cv. WU1-14</strain>
    </source>
</reference>
<dbReference type="FunFam" id="1.10.630.10:FF:000157">
    <property type="entry name" value="Uncharacterized protein"/>
    <property type="match status" value="1"/>
</dbReference>
<sequence>MWFLGWLGKRYSAGKYSDSTNVNCDHNKGESRRIQKAIEEFFKLFGIVVPGDVIPYLRWLDLGGYEKAMKKTAKEWDGIFSKWLEEHKRKRVVDDVPKGEENRKEQDFMDVMLSVLERSDLGGYDADTITKATCMLPSRIVIYQSMACCLEKQNLIAGASDTTTGTLTWAISLLLNRRHVLKKAQGELDCHIGRNRLVNESDIANLAYIQAIVKETLRLYPVAPLSGPRVFTEDCTVGGYHVTRGTRLIPNLWKIQTDPNAWPDPLEFKPERFFTTHKDVDLKGQHFELIPFGSGRRACPGTTFALQMLHLTLASFLQAFEISTPLNAPVDMTESIGLINIKVTPLELLVRPRLPAELYSNIN</sequence>
<evidence type="ECO:0000256" key="7">
    <source>
        <dbReference type="RuleBase" id="RU000461"/>
    </source>
</evidence>
<dbReference type="InterPro" id="IPR001128">
    <property type="entry name" value="Cyt_P450"/>
</dbReference>
<keyword evidence="4 6" id="KW-0408">Iron</keyword>
<comment type="similarity">
    <text evidence="7">Belongs to the cytochrome P450 family.</text>
</comment>
<evidence type="ECO:0000256" key="1">
    <source>
        <dbReference type="ARBA" id="ARBA00022617"/>
    </source>
</evidence>